<dbReference type="SMART" id="SM00490">
    <property type="entry name" value="HELICc"/>
    <property type="match status" value="1"/>
</dbReference>
<comment type="subcellular location">
    <subcellularLocation>
        <location evidence="1">Nucleus</location>
    </subcellularLocation>
</comment>
<evidence type="ECO:0000256" key="16">
    <source>
        <dbReference type="SAM" id="MobiDB-lite"/>
    </source>
</evidence>
<evidence type="ECO:0000256" key="6">
    <source>
        <dbReference type="ARBA" id="ARBA00022801"/>
    </source>
</evidence>
<dbReference type="EMBL" id="JASPKY010000226">
    <property type="protein sequence ID" value="KAK9718683.1"/>
    <property type="molecule type" value="Genomic_DNA"/>
</dbReference>
<dbReference type="Pfam" id="PF00271">
    <property type="entry name" value="Helicase_C"/>
    <property type="match status" value="1"/>
</dbReference>
<organism evidence="19 20">
    <name type="scientific">Popillia japonica</name>
    <name type="common">Japanese beetle</name>
    <dbReference type="NCBI Taxonomy" id="7064"/>
    <lineage>
        <taxon>Eukaryota</taxon>
        <taxon>Metazoa</taxon>
        <taxon>Ecdysozoa</taxon>
        <taxon>Arthropoda</taxon>
        <taxon>Hexapoda</taxon>
        <taxon>Insecta</taxon>
        <taxon>Pterygota</taxon>
        <taxon>Neoptera</taxon>
        <taxon>Endopterygota</taxon>
        <taxon>Coleoptera</taxon>
        <taxon>Polyphaga</taxon>
        <taxon>Scarabaeiformia</taxon>
        <taxon>Scarabaeidae</taxon>
        <taxon>Rutelinae</taxon>
        <taxon>Popillia</taxon>
    </lineage>
</organism>
<evidence type="ECO:0000256" key="5">
    <source>
        <dbReference type="ARBA" id="ARBA00022741"/>
    </source>
</evidence>
<dbReference type="GO" id="GO:0003677">
    <property type="term" value="F:DNA binding"/>
    <property type="evidence" value="ECO:0007669"/>
    <property type="project" value="UniProtKB-KW"/>
</dbReference>
<dbReference type="GO" id="GO:0008094">
    <property type="term" value="F:ATP-dependent activity, acting on DNA"/>
    <property type="evidence" value="ECO:0007669"/>
    <property type="project" value="UniProtKB-ARBA"/>
</dbReference>
<evidence type="ECO:0000256" key="4">
    <source>
        <dbReference type="ARBA" id="ARBA00022553"/>
    </source>
</evidence>
<dbReference type="InterPro" id="IPR027417">
    <property type="entry name" value="P-loop_NTPase"/>
</dbReference>
<dbReference type="GO" id="GO:0005524">
    <property type="term" value="F:ATP binding"/>
    <property type="evidence" value="ECO:0007669"/>
    <property type="project" value="UniProtKB-KW"/>
</dbReference>
<evidence type="ECO:0000313" key="19">
    <source>
        <dbReference type="EMBL" id="KAK9718683.1"/>
    </source>
</evidence>
<evidence type="ECO:0000256" key="10">
    <source>
        <dbReference type="ARBA" id="ARBA00023125"/>
    </source>
</evidence>
<keyword evidence="11" id="KW-0804">Transcription</keyword>
<keyword evidence="7 19" id="KW-0347">Helicase</keyword>
<dbReference type="AlphaFoldDB" id="A0AAW1KGX1"/>
<dbReference type="InterPro" id="IPR000330">
    <property type="entry name" value="SNF2_N"/>
</dbReference>
<proteinExistence type="inferred from homology"/>
<evidence type="ECO:0000256" key="9">
    <source>
        <dbReference type="ARBA" id="ARBA00023015"/>
    </source>
</evidence>
<feature type="compositionally biased region" description="Basic and acidic residues" evidence="16">
    <location>
        <begin position="50"/>
        <end position="60"/>
    </location>
</feature>
<evidence type="ECO:0000256" key="12">
    <source>
        <dbReference type="ARBA" id="ARBA00023242"/>
    </source>
</evidence>
<dbReference type="InterPro" id="IPR014001">
    <property type="entry name" value="Helicase_ATP-bd"/>
</dbReference>
<dbReference type="Gene3D" id="3.40.50.300">
    <property type="entry name" value="P-loop containing nucleotide triphosphate hydrolases"/>
    <property type="match status" value="1"/>
</dbReference>
<evidence type="ECO:0000256" key="3">
    <source>
        <dbReference type="ARBA" id="ARBA00022472"/>
    </source>
</evidence>
<keyword evidence="5" id="KW-0547">Nucleotide-binding</keyword>
<comment type="similarity">
    <text evidence="2">Belongs to the SNF2/RAD54 helicase family.</text>
</comment>
<evidence type="ECO:0000259" key="18">
    <source>
        <dbReference type="PROSITE" id="PS51194"/>
    </source>
</evidence>
<dbReference type="PANTHER" id="PTHR45626:SF50">
    <property type="entry name" value="TRANSCRIPTION TERMINATION FACTOR 2"/>
    <property type="match status" value="1"/>
</dbReference>
<keyword evidence="8" id="KW-0067">ATP-binding</keyword>
<dbReference type="Gene3D" id="3.40.50.10810">
    <property type="entry name" value="Tandem AAA-ATPase domain"/>
    <property type="match status" value="1"/>
</dbReference>
<sequence>MDSDEENSGVFDSSSSVINESMKPSANDSLLSDTAIDENESQQNGVDMSRNSDSESDHDSPIAYTRRKITKPVHFDSSTNSLDESVSDNQDKSAINESKFRSKSDSTMNDFDHRGNSKAEIFNTPRNHTQNFETSSESEEDDDSVIDVSSGEEANQPHTPSRSKVQITLPKILSRARQTPAKNNNSVLQEIQLSNTVSRQEYQAQQSKVDVLNSELFRVQNSLRTVNLSALPDKGALLYQRVDSLKQAISQAEQKLQTMVINEDIKPAATLHPKVIPLEDLKLMTESVQPKTFGQQAMATLNAQKGVMLETLEVLHNSLTTRPTEEVFAEDPKGLKVELMPHQKHALAWLMWRETQKPSGGILADDMGLGKTLTMISLILKSKKIEEDNESDEENDRRRNVLPNGGTLIVCPASLLRQWENEVEKHCKRYLLSVELYHGAKREPRAKKLASRDMVITTYQICSIEHQKPSSPLYGVKWRRIILDEAHQIRNHKTRSSVAVGGLLGKSRWALTGTPVHNRELDMYALLKFLRCNPFDDLAIWKRWISKTQTGGQDRIHTIISSIMLRRTKAELQQKGDLKKLPDKCIETINISLEPDEQAVYQKILIFSRTLFAQYLHQHAEKQGEYKSLSEYSKLANDANNPYYQMHKKLLQINKMQEVKQHQILVLLLRLRQMCCHPSLIIKMLHGDQELDDEDITGHETWNVLEDLRKLKLDDDAPVDADDSSNDTNKGIEGFHMNTKDLMNPENPLFAEERQSTKIKAILKLLKEKLLPTKEKIIIVSQWTNLLRLLSIHLKNENISFDELNGKVDVMKRTSIVQNFNDATSRTKVLLLSLTAGGVGLNLVGANHMILLDLHWNPQLELQAHDRIYRVGQTKNVHIYKLITMNTIEERIKILQEHKLQLADSMLTGARVQNSKLTLQDLRLLFSM</sequence>
<dbReference type="InterPro" id="IPR049730">
    <property type="entry name" value="SNF2/RAD54-like_C"/>
</dbReference>
<dbReference type="PROSITE" id="PS51194">
    <property type="entry name" value="HELICASE_CTER"/>
    <property type="match status" value="1"/>
</dbReference>
<dbReference type="GO" id="GO:0005634">
    <property type="term" value="C:nucleus"/>
    <property type="evidence" value="ECO:0007669"/>
    <property type="project" value="UniProtKB-SubCell"/>
</dbReference>
<evidence type="ECO:0000313" key="20">
    <source>
        <dbReference type="Proteomes" id="UP001458880"/>
    </source>
</evidence>
<feature type="compositionally biased region" description="Acidic residues" evidence="16">
    <location>
        <begin position="136"/>
        <end position="145"/>
    </location>
</feature>
<keyword evidence="9" id="KW-0805">Transcription regulation</keyword>
<dbReference type="PROSITE" id="PS51192">
    <property type="entry name" value="HELICASE_ATP_BIND_1"/>
    <property type="match status" value="1"/>
</dbReference>
<dbReference type="Pfam" id="PF00176">
    <property type="entry name" value="SNF2-rel_dom"/>
    <property type="match status" value="1"/>
</dbReference>
<dbReference type="Proteomes" id="UP001458880">
    <property type="component" value="Unassembled WGS sequence"/>
</dbReference>
<dbReference type="GO" id="GO:0006353">
    <property type="term" value="P:DNA-templated transcription termination"/>
    <property type="evidence" value="ECO:0007669"/>
    <property type="project" value="UniProtKB-KW"/>
</dbReference>
<dbReference type="GO" id="GO:0005737">
    <property type="term" value="C:cytoplasm"/>
    <property type="evidence" value="ECO:0007669"/>
    <property type="project" value="UniProtKB-ARBA"/>
</dbReference>
<accession>A0AAW1KGX1</accession>
<name>A0AAW1KGX1_POPJA</name>
<dbReference type="PANTHER" id="PTHR45626">
    <property type="entry name" value="TRANSCRIPTION TERMINATION FACTOR 2-RELATED"/>
    <property type="match status" value="1"/>
</dbReference>
<dbReference type="CDD" id="cd18793">
    <property type="entry name" value="SF2_C_SNF"/>
    <property type="match status" value="1"/>
</dbReference>
<evidence type="ECO:0000256" key="15">
    <source>
        <dbReference type="ARBA" id="ARBA00082628"/>
    </source>
</evidence>
<keyword evidence="20" id="KW-1185">Reference proteome</keyword>
<keyword evidence="12" id="KW-0539">Nucleus</keyword>
<dbReference type="SMART" id="SM00487">
    <property type="entry name" value="DEXDc"/>
    <property type="match status" value="1"/>
</dbReference>
<dbReference type="SUPFAM" id="SSF52540">
    <property type="entry name" value="P-loop containing nucleoside triphosphate hydrolases"/>
    <property type="match status" value="2"/>
</dbReference>
<gene>
    <name evidence="19" type="ORF">QE152_g23070</name>
</gene>
<dbReference type="GO" id="GO:0006281">
    <property type="term" value="P:DNA repair"/>
    <property type="evidence" value="ECO:0007669"/>
    <property type="project" value="TreeGrafter"/>
</dbReference>
<keyword evidence="3" id="KW-0806">Transcription termination</keyword>
<feature type="domain" description="Helicase ATP-binding" evidence="17">
    <location>
        <begin position="352"/>
        <end position="533"/>
    </location>
</feature>
<evidence type="ECO:0000256" key="13">
    <source>
        <dbReference type="ARBA" id="ARBA00070113"/>
    </source>
</evidence>
<evidence type="ECO:0000256" key="8">
    <source>
        <dbReference type="ARBA" id="ARBA00022840"/>
    </source>
</evidence>
<feature type="compositionally biased region" description="Polar residues" evidence="16">
    <location>
        <begin position="10"/>
        <end position="32"/>
    </location>
</feature>
<keyword evidence="6" id="KW-0378">Hydrolase</keyword>
<evidence type="ECO:0000256" key="14">
    <source>
        <dbReference type="ARBA" id="ARBA00079067"/>
    </source>
</evidence>
<evidence type="ECO:0000256" key="1">
    <source>
        <dbReference type="ARBA" id="ARBA00004123"/>
    </source>
</evidence>
<keyword evidence="4" id="KW-0597">Phosphoprotein</keyword>
<dbReference type="GO" id="GO:0016787">
    <property type="term" value="F:hydrolase activity"/>
    <property type="evidence" value="ECO:0007669"/>
    <property type="project" value="UniProtKB-KW"/>
</dbReference>
<dbReference type="InterPro" id="IPR001650">
    <property type="entry name" value="Helicase_C-like"/>
</dbReference>
<dbReference type="GO" id="GO:0004386">
    <property type="term" value="F:helicase activity"/>
    <property type="evidence" value="ECO:0007669"/>
    <property type="project" value="UniProtKB-KW"/>
</dbReference>
<feature type="compositionally biased region" description="Polar residues" evidence="16">
    <location>
        <begin position="76"/>
        <end position="96"/>
    </location>
</feature>
<protein>
    <recommendedName>
        <fullName evidence="13">Transcription termination factor 2</fullName>
    </recommendedName>
    <alternativeName>
        <fullName evidence="15">RNA polymerase II termination factor</fullName>
    </alternativeName>
    <alternativeName>
        <fullName evidence="14">Transcription release factor 2</fullName>
    </alternativeName>
</protein>
<evidence type="ECO:0000256" key="2">
    <source>
        <dbReference type="ARBA" id="ARBA00007025"/>
    </source>
</evidence>
<reference evidence="19 20" key="1">
    <citation type="journal article" date="2024" name="BMC Genomics">
        <title>De novo assembly and annotation of Popillia japonica's genome with initial clues to its potential as an invasive pest.</title>
        <authorList>
            <person name="Cucini C."/>
            <person name="Boschi S."/>
            <person name="Funari R."/>
            <person name="Cardaioli E."/>
            <person name="Iannotti N."/>
            <person name="Marturano G."/>
            <person name="Paoli F."/>
            <person name="Bruttini M."/>
            <person name="Carapelli A."/>
            <person name="Frati F."/>
            <person name="Nardi F."/>
        </authorList>
    </citation>
    <scope>NUCLEOTIDE SEQUENCE [LARGE SCALE GENOMIC DNA]</scope>
    <source>
        <strain evidence="19">DMR45628</strain>
    </source>
</reference>
<evidence type="ECO:0000259" key="17">
    <source>
        <dbReference type="PROSITE" id="PS51192"/>
    </source>
</evidence>
<dbReference type="InterPro" id="IPR050628">
    <property type="entry name" value="SNF2_RAD54_helicase_TF"/>
</dbReference>
<feature type="region of interest" description="Disordered" evidence="16">
    <location>
        <begin position="1"/>
        <end position="165"/>
    </location>
</feature>
<feature type="compositionally biased region" description="Basic and acidic residues" evidence="16">
    <location>
        <begin position="98"/>
        <end position="117"/>
    </location>
</feature>
<dbReference type="InterPro" id="IPR038718">
    <property type="entry name" value="SNF2-like_sf"/>
</dbReference>
<evidence type="ECO:0000256" key="11">
    <source>
        <dbReference type="ARBA" id="ARBA00023163"/>
    </source>
</evidence>
<keyword evidence="10" id="KW-0238">DNA-binding</keyword>
<comment type="caution">
    <text evidence="19">The sequence shown here is derived from an EMBL/GenBank/DDBJ whole genome shotgun (WGS) entry which is preliminary data.</text>
</comment>
<evidence type="ECO:0000256" key="7">
    <source>
        <dbReference type="ARBA" id="ARBA00022806"/>
    </source>
</evidence>
<feature type="compositionally biased region" description="Polar residues" evidence="16">
    <location>
        <begin position="156"/>
        <end position="165"/>
    </location>
</feature>
<dbReference type="FunFam" id="3.40.50.10810:FF:000043">
    <property type="entry name" value="Transcription termination factor 2"/>
    <property type="match status" value="1"/>
</dbReference>
<feature type="domain" description="Helicase C-terminal" evidence="18">
    <location>
        <begin position="758"/>
        <end position="923"/>
    </location>
</feature>